<gene>
    <name evidence="1" type="ORF">PSI23_22550</name>
</gene>
<organism evidence="1 2">
    <name type="scientific">Xenorhabdus yunnanensis</name>
    <dbReference type="NCBI Taxonomy" id="3025878"/>
    <lineage>
        <taxon>Bacteria</taxon>
        <taxon>Pseudomonadati</taxon>
        <taxon>Pseudomonadota</taxon>
        <taxon>Gammaproteobacteria</taxon>
        <taxon>Enterobacterales</taxon>
        <taxon>Morganellaceae</taxon>
        <taxon>Xenorhabdus</taxon>
    </lineage>
</organism>
<dbReference type="PANTHER" id="PTHR34413:SF2">
    <property type="entry name" value="PROPHAGE TAIL FIBER ASSEMBLY PROTEIN HOMOLOG TFAE-RELATED"/>
    <property type="match status" value="1"/>
</dbReference>
<keyword evidence="2" id="KW-1185">Reference proteome</keyword>
<reference evidence="1 2" key="1">
    <citation type="submission" date="2023-02" db="EMBL/GenBank/DDBJ databases">
        <title>Entomopathogenic bacteria.</title>
        <authorList>
            <person name="Machado R.A."/>
        </authorList>
    </citation>
    <scope>NUCLEOTIDE SEQUENCE [LARGE SCALE GENOMIC DNA]</scope>
    <source>
        <strain evidence="1 2">XENO-10</strain>
    </source>
</reference>
<evidence type="ECO:0000313" key="2">
    <source>
        <dbReference type="Proteomes" id="UP001217178"/>
    </source>
</evidence>
<proteinExistence type="predicted"/>
<feature type="non-terminal residue" evidence="1">
    <location>
        <position position="1"/>
    </location>
</feature>
<dbReference type="EMBL" id="JAQRFI010000348">
    <property type="protein sequence ID" value="MDC9591967.1"/>
    <property type="molecule type" value="Genomic_DNA"/>
</dbReference>
<dbReference type="PANTHER" id="PTHR34413">
    <property type="entry name" value="PROPHAGE TAIL FIBER ASSEMBLY PROTEIN HOMOLOG TFAE-RELATED-RELATED"/>
    <property type="match status" value="1"/>
</dbReference>
<name>A0ABT5LLG8_9GAMM</name>
<dbReference type="InterPro" id="IPR003458">
    <property type="entry name" value="Phage_T4_Gp38_tail_assem"/>
</dbReference>
<dbReference type="Proteomes" id="UP001217178">
    <property type="component" value="Unassembled WGS sequence"/>
</dbReference>
<protein>
    <submittedName>
        <fullName evidence="1">Tail fiber assembly protein</fullName>
    </submittedName>
</protein>
<comment type="caution">
    <text evidence="1">The sequence shown here is derived from an EMBL/GenBank/DDBJ whole genome shotgun (WGS) entry which is preliminary data.</text>
</comment>
<evidence type="ECO:0000313" key="1">
    <source>
        <dbReference type="EMBL" id="MDC9591967.1"/>
    </source>
</evidence>
<sequence>PTQEELQHRAEREKQYRMSLATKAIAPLQDAADLDMASDEEKKALINWRKYRVLLNRVNCAIAPDIDWPEQPK</sequence>
<dbReference type="InterPro" id="IPR051220">
    <property type="entry name" value="TFA_Chaperone"/>
</dbReference>
<accession>A0ABT5LLG8</accession>
<dbReference type="Pfam" id="PF02413">
    <property type="entry name" value="Caudo_TAP"/>
    <property type="match status" value="1"/>
</dbReference>
<dbReference type="RefSeq" id="WP_273557106.1">
    <property type="nucleotide sequence ID" value="NZ_JAQRFI010000348.1"/>
</dbReference>